<dbReference type="InterPro" id="IPR015943">
    <property type="entry name" value="WD40/YVTN_repeat-like_dom_sf"/>
</dbReference>
<dbReference type="Gene3D" id="2.130.10.10">
    <property type="entry name" value="YVTN repeat-like/Quinoprotein amine dehydrogenase"/>
    <property type="match status" value="1"/>
</dbReference>
<name>A0A4R4PM50_9ACTN</name>
<dbReference type="RefSeq" id="WP_132412028.1">
    <property type="nucleotide sequence ID" value="NZ_SMKA01000169.1"/>
</dbReference>
<sequence length="279" mass="28184">MSHTEISGPGEGPYGVAVAAGEVWTTLVHAGAVVRAAGQRYDLGAPASRPMVITAGTGGVWFTRNGDDHVGHIDAAGNISAIAVAGAPYGICVGPDNALWCTLMSTDQVARITADGEVTTYPIGVAGGFPAMITGSDELWFTLNQGNAIGRMTTAGEVTTYPLPTSGAGPVGISAGPEAVWFVELQADQAGRISADGTIEEFPLPAGSKPHAVVATADGGCWITLWGSGSLARMDVGGAVVEVIELGEGSEPHGLAVDTDGSVWVALENGSLAHIHAGE</sequence>
<dbReference type="GO" id="GO:0016829">
    <property type="term" value="F:lyase activity"/>
    <property type="evidence" value="ECO:0007669"/>
    <property type="project" value="UniProtKB-KW"/>
</dbReference>
<dbReference type="AlphaFoldDB" id="A0A4R4PM50"/>
<dbReference type="PANTHER" id="PTHR40274:SF3">
    <property type="entry name" value="VIRGINIAMYCIN B LYASE"/>
    <property type="match status" value="1"/>
</dbReference>
<gene>
    <name evidence="1" type="ORF">E1261_28900</name>
</gene>
<evidence type="ECO:0000313" key="2">
    <source>
        <dbReference type="Proteomes" id="UP000295075"/>
    </source>
</evidence>
<dbReference type="InterPro" id="IPR051344">
    <property type="entry name" value="Vgb"/>
</dbReference>
<dbReference type="EMBL" id="SMKA01000169">
    <property type="protein sequence ID" value="TDC23231.1"/>
    <property type="molecule type" value="Genomic_DNA"/>
</dbReference>
<proteinExistence type="predicted"/>
<reference evidence="1 2" key="1">
    <citation type="submission" date="2019-03" db="EMBL/GenBank/DDBJ databases">
        <title>Draft genome sequences of novel Actinobacteria.</title>
        <authorList>
            <person name="Sahin N."/>
            <person name="Ay H."/>
            <person name="Saygin H."/>
        </authorList>
    </citation>
    <scope>NUCLEOTIDE SEQUENCE [LARGE SCALE GENOMIC DNA]</scope>
    <source>
        <strain evidence="1 2">JCM 30547</strain>
    </source>
</reference>
<dbReference type="Proteomes" id="UP000295075">
    <property type="component" value="Unassembled WGS sequence"/>
</dbReference>
<keyword evidence="2" id="KW-1185">Reference proteome</keyword>
<keyword evidence="1" id="KW-0456">Lyase</keyword>
<protein>
    <submittedName>
        <fullName evidence="1">Virginiamycin B lyase</fullName>
    </submittedName>
</protein>
<dbReference type="SUPFAM" id="SSF101898">
    <property type="entry name" value="NHL repeat"/>
    <property type="match status" value="1"/>
</dbReference>
<organism evidence="1 2">
    <name type="scientific">Kribbella albertanoniae</name>
    <dbReference type="NCBI Taxonomy" id="1266829"/>
    <lineage>
        <taxon>Bacteria</taxon>
        <taxon>Bacillati</taxon>
        <taxon>Actinomycetota</taxon>
        <taxon>Actinomycetes</taxon>
        <taxon>Propionibacteriales</taxon>
        <taxon>Kribbellaceae</taxon>
        <taxon>Kribbella</taxon>
    </lineage>
</organism>
<dbReference type="OrthoDB" id="9812926at2"/>
<comment type="caution">
    <text evidence="1">The sequence shown here is derived from an EMBL/GenBank/DDBJ whole genome shotgun (WGS) entry which is preliminary data.</text>
</comment>
<evidence type="ECO:0000313" key="1">
    <source>
        <dbReference type="EMBL" id="TDC23231.1"/>
    </source>
</evidence>
<dbReference type="Pfam" id="PF24684">
    <property type="entry name" value="Vgb_lyase"/>
    <property type="match status" value="1"/>
</dbReference>
<dbReference type="PANTHER" id="PTHR40274">
    <property type="entry name" value="VIRGINIAMYCIN B LYASE"/>
    <property type="match status" value="1"/>
</dbReference>
<accession>A0A4R4PM50</accession>